<dbReference type="EMBL" id="CP115450">
    <property type="protein sequence ID" value="WBP86631.1"/>
    <property type="molecule type" value="Genomic_DNA"/>
</dbReference>
<dbReference type="Proteomes" id="UP001212821">
    <property type="component" value="Chromosome"/>
</dbReference>
<accession>A0ABY7Q357</accession>
<dbReference type="RefSeq" id="WP_270143426.1">
    <property type="nucleotide sequence ID" value="NZ_CP115450.1"/>
</dbReference>
<reference evidence="3" key="1">
    <citation type="submission" date="2022-12" db="EMBL/GenBank/DDBJ databases">
        <authorList>
            <person name="Mo P."/>
        </authorList>
    </citation>
    <scope>NUCLEOTIDE SEQUENCE [LARGE SCALE GENOMIC DNA]</scope>
    <source>
        <strain evidence="3">HUAS 3-15</strain>
    </source>
</reference>
<protein>
    <submittedName>
        <fullName evidence="2">Uncharacterized protein</fullName>
    </submittedName>
</protein>
<evidence type="ECO:0000313" key="2">
    <source>
        <dbReference type="EMBL" id="WBP86631.1"/>
    </source>
</evidence>
<proteinExistence type="predicted"/>
<sequence>MPIYVELARLWQSEGRSVPGLPDPVWESLAASVTSEAQAPPGSTDAGITSTA</sequence>
<keyword evidence="3" id="KW-1185">Reference proteome</keyword>
<name>A0ABY7Q357_9ACTN</name>
<feature type="region of interest" description="Disordered" evidence="1">
    <location>
        <begin position="32"/>
        <end position="52"/>
    </location>
</feature>
<gene>
    <name evidence="2" type="ORF">O1G21_12780</name>
</gene>
<evidence type="ECO:0000313" key="3">
    <source>
        <dbReference type="Proteomes" id="UP001212821"/>
    </source>
</evidence>
<organism evidence="2 3">
    <name type="scientific">Kitasatospora cathayae</name>
    <dbReference type="NCBI Taxonomy" id="3004092"/>
    <lineage>
        <taxon>Bacteria</taxon>
        <taxon>Bacillati</taxon>
        <taxon>Actinomycetota</taxon>
        <taxon>Actinomycetes</taxon>
        <taxon>Kitasatosporales</taxon>
        <taxon>Streptomycetaceae</taxon>
        <taxon>Kitasatospora</taxon>
    </lineage>
</organism>
<evidence type="ECO:0000256" key="1">
    <source>
        <dbReference type="SAM" id="MobiDB-lite"/>
    </source>
</evidence>